<name>A0A4U0ENK9_9FLAO</name>
<evidence type="ECO:0000256" key="3">
    <source>
        <dbReference type="PROSITE-ProRule" id="PRU00339"/>
    </source>
</evidence>
<evidence type="ECO:0000256" key="2">
    <source>
        <dbReference type="ARBA" id="ARBA00022803"/>
    </source>
</evidence>
<evidence type="ECO:0000313" key="6">
    <source>
        <dbReference type="EMBL" id="TJY31882.1"/>
    </source>
</evidence>
<keyword evidence="7" id="KW-1185">Reference proteome</keyword>
<keyword evidence="5" id="KW-0732">Signal</keyword>
<dbReference type="SUPFAM" id="SSF48452">
    <property type="entry name" value="TPR-like"/>
    <property type="match status" value="2"/>
</dbReference>
<dbReference type="AlphaFoldDB" id="A0A4U0ENK9"/>
<organism evidence="6 7">
    <name type="scientific">Pontimicrobium aquaticum</name>
    <dbReference type="NCBI Taxonomy" id="2565367"/>
    <lineage>
        <taxon>Bacteria</taxon>
        <taxon>Pseudomonadati</taxon>
        <taxon>Bacteroidota</taxon>
        <taxon>Flavobacteriia</taxon>
        <taxon>Flavobacteriales</taxon>
        <taxon>Flavobacteriaceae</taxon>
        <taxon>Pontimicrobium</taxon>
    </lineage>
</organism>
<feature type="region of interest" description="Disordered" evidence="4">
    <location>
        <begin position="202"/>
        <end position="222"/>
    </location>
</feature>
<protein>
    <submittedName>
        <fullName evidence="6">Tetratricopeptide repeat protein</fullName>
    </submittedName>
</protein>
<feature type="chain" id="PRO_5020661429" evidence="5">
    <location>
        <begin position="20"/>
        <end position="425"/>
    </location>
</feature>
<dbReference type="PANTHER" id="PTHR12558:SF13">
    <property type="entry name" value="CELL DIVISION CYCLE PROTEIN 27 HOMOLOG"/>
    <property type="match status" value="1"/>
</dbReference>
<dbReference type="EMBL" id="SUPL01000011">
    <property type="protein sequence ID" value="TJY31882.1"/>
    <property type="molecule type" value="Genomic_DNA"/>
</dbReference>
<reference evidence="6 7" key="1">
    <citation type="submission" date="2019-04" db="EMBL/GenBank/DDBJ databases">
        <title>Lacinutrix sp. nov., isolated from marine water.</title>
        <authorList>
            <person name="Kim W."/>
        </authorList>
    </citation>
    <scope>NUCLEOTIDE SEQUENCE [LARGE SCALE GENOMIC DNA]</scope>
    <source>
        <strain evidence="6 7">CAU 1491</strain>
    </source>
</reference>
<comment type="caution">
    <text evidence="6">The sequence shown here is derived from an EMBL/GenBank/DDBJ whole genome shotgun (WGS) entry which is preliminary data.</text>
</comment>
<feature type="repeat" description="TPR" evidence="3">
    <location>
        <begin position="295"/>
        <end position="328"/>
    </location>
</feature>
<feature type="repeat" description="TPR" evidence="3">
    <location>
        <begin position="227"/>
        <end position="260"/>
    </location>
</feature>
<dbReference type="Pfam" id="PF13181">
    <property type="entry name" value="TPR_8"/>
    <property type="match status" value="1"/>
</dbReference>
<feature type="repeat" description="TPR" evidence="3">
    <location>
        <begin position="261"/>
        <end position="294"/>
    </location>
</feature>
<dbReference type="Proteomes" id="UP000307657">
    <property type="component" value="Unassembled WGS sequence"/>
</dbReference>
<evidence type="ECO:0000256" key="4">
    <source>
        <dbReference type="SAM" id="MobiDB-lite"/>
    </source>
</evidence>
<dbReference type="RefSeq" id="WP_136844949.1">
    <property type="nucleotide sequence ID" value="NZ_SUPL01000011.1"/>
</dbReference>
<accession>A0A4U0ENK9</accession>
<dbReference type="PROSITE" id="PS50005">
    <property type="entry name" value="TPR"/>
    <property type="match status" value="3"/>
</dbReference>
<evidence type="ECO:0000256" key="1">
    <source>
        <dbReference type="ARBA" id="ARBA00022737"/>
    </source>
</evidence>
<feature type="signal peptide" evidence="5">
    <location>
        <begin position="1"/>
        <end position="19"/>
    </location>
</feature>
<sequence length="425" mass="46579">MKKQVVLALALMIGTFSFAQKKELKTAEKAIKSSNFSDAKAAISAAESLMSAMDDKTKAKFYFLKGQAFYAKGAGSNSDIDTALESFKMLSQVEANSGKKTYSDEANQLKIEMGNALVQKGTTAYGNQNYALASTSFEKAYRVSPMDTLYLYNAATSSVSGKDYDAALRIYAELADIGYTGISTQYVATDVATGEEQAFPSSAMRDVSVRQKTHSNPKDVKTESKVGEIAKNVALIYVNQGENEKAIAAIDNAKKTNPNDTGLILVEAELYRKMGDNTKYAQAVAKALELDPNNVVLVFNLGVNAADNNDFEAAKKYYNRAIEIDPEYTNAYMNMAVLILDQEKGIVDEMNALGTSAADNKKYDELKEHRQNLYKEAVPYLSKVLEFNPKDINAATTLMNIYSALGDDDNFKAMKAKVETIKNEN</sequence>
<dbReference type="PANTHER" id="PTHR12558">
    <property type="entry name" value="CELL DIVISION CYCLE 16,23,27"/>
    <property type="match status" value="1"/>
</dbReference>
<evidence type="ECO:0000256" key="5">
    <source>
        <dbReference type="SAM" id="SignalP"/>
    </source>
</evidence>
<dbReference type="InterPro" id="IPR011990">
    <property type="entry name" value="TPR-like_helical_dom_sf"/>
</dbReference>
<keyword evidence="1" id="KW-0677">Repeat</keyword>
<dbReference type="Pfam" id="PF07719">
    <property type="entry name" value="TPR_2"/>
    <property type="match status" value="1"/>
</dbReference>
<dbReference type="InterPro" id="IPR019734">
    <property type="entry name" value="TPR_rpt"/>
</dbReference>
<gene>
    <name evidence="6" type="ORF">E5167_14830</name>
</gene>
<proteinExistence type="predicted"/>
<dbReference type="Gene3D" id="1.25.40.10">
    <property type="entry name" value="Tetratricopeptide repeat domain"/>
    <property type="match status" value="2"/>
</dbReference>
<evidence type="ECO:0000313" key="7">
    <source>
        <dbReference type="Proteomes" id="UP000307657"/>
    </source>
</evidence>
<dbReference type="SMART" id="SM00028">
    <property type="entry name" value="TPR"/>
    <property type="match status" value="5"/>
</dbReference>
<dbReference type="OrthoDB" id="1149028at2"/>
<dbReference type="InterPro" id="IPR013105">
    <property type="entry name" value="TPR_2"/>
</dbReference>
<keyword evidence="2 3" id="KW-0802">TPR repeat</keyword>
<dbReference type="Pfam" id="PF13432">
    <property type="entry name" value="TPR_16"/>
    <property type="match status" value="1"/>
</dbReference>